<evidence type="ECO:0000256" key="4">
    <source>
        <dbReference type="ARBA" id="ARBA00022448"/>
    </source>
</evidence>
<keyword evidence="11" id="KW-0406">Ion transport</keyword>
<protein>
    <recommendedName>
        <fullName evidence="3">Store-operated calcium entry-associated regulatory factor</fullName>
    </recommendedName>
    <alternativeName>
        <fullName evidence="13">Transmembrane protein 66</fullName>
    </alternativeName>
</protein>
<dbReference type="PANTHER" id="PTHR15929:SF0">
    <property type="entry name" value="STORE-OPERATED CALCIUM ENTRY-ASSOCIATED REGULATORY FACTOR"/>
    <property type="match status" value="1"/>
</dbReference>
<evidence type="ECO:0000256" key="8">
    <source>
        <dbReference type="ARBA" id="ARBA00022824"/>
    </source>
</evidence>
<dbReference type="PANTHER" id="PTHR15929">
    <property type="entry name" value="STORE-OPERATED CALCIUM ENTRY-ASSOCIATED REGULATORY FACTOR"/>
    <property type="match status" value="1"/>
</dbReference>
<proteinExistence type="inferred from homology"/>
<evidence type="ECO:0000256" key="12">
    <source>
        <dbReference type="ARBA" id="ARBA00023136"/>
    </source>
</evidence>
<name>A0A4R0R608_9APHY</name>
<evidence type="ECO:0000256" key="7">
    <source>
        <dbReference type="ARBA" id="ARBA00022729"/>
    </source>
</evidence>
<keyword evidence="4" id="KW-0813">Transport</keyword>
<evidence type="ECO:0000313" key="16">
    <source>
        <dbReference type="EMBL" id="TCD60315.1"/>
    </source>
</evidence>
<organism evidence="16 17">
    <name type="scientific">Steccherinum ochraceum</name>
    <dbReference type="NCBI Taxonomy" id="92696"/>
    <lineage>
        <taxon>Eukaryota</taxon>
        <taxon>Fungi</taxon>
        <taxon>Dikarya</taxon>
        <taxon>Basidiomycota</taxon>
        <taxon>Agaricomycotina</taxon>
        <taxon>Agaricomycetes</taxon>
        <taxon>Polyporales</taxon>
        <taxon>Steccherinaceae</taxon>
        <taxon>Steccherinum</taxon>
    </lineage>
</organism>
<evidence type="ECO:0000256" key="14">
    <source>
        <dbReference type="SAM" id="MobiDB-lite"/>
    </source>
</evidence>
<dbReference type="EMBL" id="RWJN01000619">
    <property type="protein sequence ID" value="TCD60315.1"/>
    <property type="molecule type" value="Genomic_DNA"/>
</dbReference>
<dbReference type="GO" id="GO:2001256">
    <property type="term" value="P:regulation of store-operated calcium entry"/>
    <property type="evidence" value="ECO:0007669"/>
    <property type="project" value="InterPro"/>
</dbReference>
<reference evidence="16 17" key="1">
    <citation type="submission" date="2018-11" db="EMBL/GenBank/DDBJ databases">
        <title>Genome assembly of Steccherinum ochraceum LE-BIN_3174, the white-rot fungus of the Steccherinaceae family (The Residual Polyporoid clade, Polyporales, Basidiomycota).</title>
        <authorList>
            <person name="Fedorova T.V."/>
            <person name="Glazunova O.A."/>
            <person name="Landesman E.O."/>
            <person name="Moiseenko K.V."/>
            <person name="Psurtseva N.V."/>
            <person name="Savinova O.S."/>
            <person name="Shakhova N.V."/>
            <person name="Tyazhelova T.V."/>
            <person name="Vasina D.V."/>
        </authorList>
    </citation>
    <scope>NUCLEOTIDE SEQUENCE [LARGE SCALE GENOMIC DNA]</scope>
    <source>
        <strain evidence="16 17">LE-BIN_3174</strain>
    </source>
</reference>
<keyword evidence="7" id="KW-0732">Signal</keyword>
<dbReference type="InterPro" id="IPR009567">
    <property type="entry name" value="SARAF"/>
</dbReference>
<keyword evidence="17" id="KW-1185">Reference proteome</keyword>
<evidence type="ECO:0000256" key="5">
    <source>
        <dbReference type="ARBA" id="ARBA00022568"/>
    </source>
</evidence>
<evidence type="ECO:0000256" key="13">
    <source>
        <dbReference type="ARBA" id="ARBA00031116"/>
    </source>
</evidence>
<comment type="caution">
    <text evidence="16">The sequence shown here is derived from an EMBL/GenBank/DDBJ whole genome shotgun (WGS) entry which is preliminary data.</text>
</comment>
<dbReference type="Pfam" id="PF06682">
    <property type="entry name" value="SARAF"/>
    <property type="match status" value="1"/>
</dbReference>
<evidence type="ECO:0000256" key="9">
    <source>
        <dbReference type="ARBA" id="ARBA00022837"/>
    </source>
</evidence>
<keyword evidence="12 15" id="KW-0472">Membrane</keyword>
<evidence type="ECO:0000256" key="1">
    <source>
        <dbReference type="ARBA" id="ARBA00004115"/>
    </source>
</evidence>
<dbReference type="AlphaFoldDB" id="A0A4R0R608"/>
<evidence type="ECO:0000256" key="11">
    <source>
        <dbReference type="ARBA" id="ARBA00023065"/>
    </source>
</evidence>
<feature type="non-terminal residue" evidence="16">
    <location>
        <position position="266"/>
    </location>
</feature>
<feature type="transmembrane region" description="Helical" evidence="15">
    <location>
        <begin position="132"/>
        <end position="152"/>
    </location>
</feature>
<dbReference type="GO" id="GO:0006816">
    <property type="term" value="P:calcium ion transport"/>
    <property type="evidence" value="ECO:0007669"/>
    <property type="project" value="UniProtKB-KW"/>
</dbReference>
<evidence type="ECO:0000313" key="17">
    <source>
        <dbReference type="Proteomes" id="UP000292702"/>
    </source>
</evidence>
<keyword evidence="10 15" id="KW-1133">Transmembrane helix</keyword>
<evidence type="ECO:0000256" key="10">
    <source>
        <dbReference type="ARBA" id="ARBA00022989"/>
    </source>
</evidence>
<evidence type="ECO:0000256" key="3">
    <source>
        <dbReference type="ARBA" id="ARBA00016584"/>
    </source>
</evidence>
<keyword evidence="5" id="KW-0109">Calcium transport</keyword>
<comment type="similarity">
    <text evidence="2">Belongs to the SARAF family.</text>
</comment>
<comment type="subcellular location">
    <subcellularLocation>
        <location evidence="1">Endoplasmic reticulum membrane</location>
        <topology evidence="1">Single-pass type I membrane protein</topology>
    </subcellularLocation>
</comment>
<keyword evidence="9" id="KW-0106">Calcium</keyword>
<sequence length="266" mass="29469">MSKIALSRISSLTFYKDSETLSKRGKPFPQLTCIGKPCKLYQPDVVRCVNAGGSGTDVDWKCEADLPEALRFGRVEVSCEGWSGPGDPYVLKESCALEYRLVQVPDSLRKGESHKLPSRVSRWTQYAFDDPSATIFMILWVAFLVFILYQLLKSCFTGRSSSTPRPRPNARGPTPGGGSPNWFPGSHPDNDPPPPYSHPKPSDNTTEGWRPGFWTGAALGGLGTYLWNGNGRRNEAQQPLGRRQPLGAGTYDWEYERVGRAFQPPA</sequence>
<dbReference type="Proteomes" id="UP000292702">
    <property type="component" value="Unassembled WGS sequence"/>
</dbReference>
<evidence type="ECO:0000256" key="6">
    <source>
        <dbReference type="ARBA" id="ARBA00022692"/>
    </source>
</evidence>
<evidence type="ECO:0000256" key="15">
    <source>
        <dbReference type="SAM" id="Phobius"/>
    </source>
</evidence>
<evidence type="ECO:0000256" key="2">
    <source>
        <dbReference type="ARBA" id="ARBA00006833"/>
    </source>
</evidence>
<dbReference type="GO" id="GO:0005789">
    <property type="term" value="C:endoplasmic reticulum membrane"/>
    <property type="evidence" value="ECO:0007669"/>
    <property type="project" value="UniProtKB-SubCell"/>
</dbReference>
<keyword evidence="8" id="KW-0256">Endoplasmic reticulum</keyword>
<dbReference type="OrthoDB" id="20303at2759"/>
<keyword evidence="6 15" id="KW-0812">Transmembrane</keyword>
<gene>
    <name evidence="16" type="ORF">EIP91_010364</name>
</gene>
<accession>A0A4R0R608</accession>
<dbReference type="STRING" id="92696.A0A4R0R608"/>
<feature type="region of interest" description="Disordered" evidence="14">
    <location>
        <begin position="159"/>
        <end position="210"/>
    </location>
</feature>